<organism evidence="1 2">
    <name type="scientific">Peronosclerospora sorghi</name>
    <dbReference type="NCBI Taxonomy" id="230839"/>
    <lineage>
        <taxon>Eukaryota</taxon>
        <taxon>Sar</taxon>
        <taxon>Stramenopiles</taxon>
        <taxon>Oomycota</taxon>
        <taxon>Peronosporomycetes</taxon>
        <taxon>Peronosporales</taxon>
        <taxon>Peronosporaceae</taxon>
        <taxon>Peronosclerospora</taxon>
    </lineage>
</organism>
<evidence type="ECO:0000313" key="1">
    <source>
        <dbReference type="EMBL" id="KAI9920169.1"/>
    </source>
</evidence>
<dbReference type="EMBL" id="CM047589">
    <property type="protein sequence ID" value="KAI9920169.1"/>
    <property type="molecule type" value="Genomic_DNA"/>
</dbReference>
<gene>
    <name evidence="1" type="ORF">PsorP6_015639</name>
</gene>
<protein>
    <submittedName>
        <fullName evidence="1">Uncharacterized protein</fullName>
    </submittedName>
</protein>
<keyword evidence="2" id="KW-1185">Reference proteome</keyword>
<sequence length="135" mass="14902">MIEEVVQPVAEVSKVTQAQLTQRVHSIIDAIRPSLILQDALRLIISRYKATPSANGLALIDYGLRRFCASSNALHQLGFLVAVKRALDQQLTQVSTSSPDTCHPTPLSIEIFDPAMNKSYAVIAEHFSPYDPSRE</sequence>
<evidence type="ECO:0000313" key="2">
    <source>
        <dbReference type="Proteomes" id="UP001163321"/>
    </source>
</evidence>
<name>A0ACC0WMT1_9STRA</name>
<comment type="caution">
    <text evidence="1">The sequence shown here is derived from an EMBL/GenBank/DDBJ whole genome shotgun (WGS) entry which is preliminary data.</text>
</comment>
<dbReference type="Proteomes" id="UP001163321">
    <property type="component" value="Chromosome 10"/>
</dbReference>
<accession>A0ACC0WMT1</accession>
<proteinExistence type="predicted"/>
<reference evidence="1 2" key="1">
    <citation type="journal article" date="2022" name="bioRxiv">
        <title>The genome of the oomycete Peronosclerospora sorghi, a cosmopolitan pathogen of maize and sorghum, is inflated with dispersed pseudogenes.</title>
        <authorList>
            <person name="Fletcher K."/>
            <person name="Martin F."/>
            <person name="Isakeit T."/>
            <person name="Cavanaugh K."/>
            <person name="Magill C."/>
            <person name="Michelmore R."/>
        </authorList>
    </citation>
    <scope>NUCLEOTIDE SEQUENCE [LARGE SCALE GENOMIC DNA]</scope>
    <source>
        <strain evidence="1">P6</strain>
    </source>
</reference>